<protein>
    <submittedName>
        <fullName evidence="2">AAA ATPase-like protein</fullName>
    </submittedName>
</protein>
<organism evidence="2 3">
    <name type="scientific">Umezawaea tangerina</name>
    <dbReference type="NCBI Taxonomy" id="84725"/>
    <lineage>
        <taxon>Bacteria</taxon>
        <taxon>Bacillati</taxon>
        <taxon>Actinomycetota</taxon>
        <taxon>Actinomycetes</taxon>
        <taxon>Pseudonocardiales</taxon>
        <taxon>Pseudonocardiaceae</taxon>
        <taxon>Umezawaea</taxon>
    </lineage>
</organism>
<dbReference type="SUPFAM" id="SSF52540">
    <property type="entry name" value="P-loop containing nucleoside triphosphate hydrolases"/>
    <property type="match status" value="1"/>
</dbReference>
<evidence type="ECO:0000313" key="3">
    <source>
        <dbReference type="Proteomes" id="UP000239494"/>
    </source>
</evidence>
<proteinExistence type="predicted"/>
<dbReference type="EMBL" id="PVTF01000021">
    <property type="protein sequence ID" value="PRY32441.1"/>
    <property type="molecule type" value="Genomic_DNA"/>
</dbReference>
<evidence type="ECO:0000313" key="2">
    <source>
        <dbReference type="EMBL" id="PRY32441.1"/>
    </source>
</evidence>
<dbReference type="Pfam" id="PF13191">
    <property type="entry name" value="AAA_16"/>
    <property type="match status" value="1"/>
</dbReference>
<dbReference type="InterPro" id="IPR041664">
    <property type="entry name" value="AAA_16"/>
</dbReference>
<keyword evidence="3" id="KW-1185">Reference proteome</keyword>
<dbReference type="AlphaFoldDB" id="A0A2T0SGA2"/>
<dbReference type="CDD" id="cd00009">
    <property type="entry name" value="AAA"/>
    <property type="match status" value="1"/>
</dbReference>
<accession>A0A2T0SGA2</accession>
<feature type="domain" description="Orc1-like AAA ATPase" evidence="1">
    <location>
        <begin position="18"/>
        <end position="77"/>
    </location>
</feature>
<evidence type="ECO:0000259" key="1">
    <source>
        <dbReference type="Pfam" id="PF13191"/>
    </source>
</evidence>
<comment type="caution">
    <text evidence="2">The sequence shown here is derived from an EMBL/GenBank/DDBJ whole genome shotgun (WGS) entry which is preliminary data.</text>
</comment>
<dbReference type="Gene3D" id="3.40.50.300">
    <property type="entry name" value="P-loop containing nucleotide triphosphate hydrolases"/>
    <property type="match status" value="1"/>
</dbReference>
<reference evidence="2 3" key="1">
    <citation type="submission" date="2018-03" db="EMBL/GenBank/DDBJ databases">
        <title>Genomic Encyclopedia of Archaeal and Bacterial Type Strains, Phase II (KMG-II): from individual species to whole genera.</title>
        <authorList>
            <person name="Goeker M."/>
        </authorList>
    </citation>
    <scope>NUCLEOTIDE SEQUENCE [LARGE SCALE GENOMIC DNA]</scope>
    <source>
        <strain evidence="2 3">DSM 44720</strain>
    </source>
</reference>
<dbReference type="Proteomes" id="UP000239494">
    <property type="component" value="Unassembled WGS sequence"/>
</dbReference>
<gene>
    <name evidence="2" type="ORF">CLV43_12135</name>
</gene>
<dbReference type="RefSeq" id="WP_245887475.1">
    <property type="nucleotide sequence ID" value="NZ_PVTF01000021.1"/>
</dbReference>
<name>A0A2T0SGA2_9PSEU</name>
<dbReference type="InterPro" id="IPR027417">
    <property type="entry name" value="P-loop_NTPase"/>
</dbReference>
<sequence>MGATGLAGRLAAARAGALVGREPERDVLDRMLAGAADAPLVAYLHGPGGIGKSSLLRHAARQAEVAGRRVVHVDARFLDADPRRIEEAAALVCVEPGAVLLIDSFEHCQQLEPWLRDTFLLRLAEGALVVLASRVAPDTDWTLDPGWAPLFAELAVRPLDAAQSDALLASRGVAAERRDAIVAFAGGSPLALSLAASVPVEAPNALWRPTGDVLTTLVERLVGELPSAAHRRALEVVARAYVTRESLLRAVLGDEDTATVFPWLRQLPYVEATPEGLHPHDAVRATLEADLRWRDPERYEDVRVRVSVACLHAVRAASEHDALLRVAEWMFLFRDHGDLYDWHVHPHVEDTALRPEDVPDVLRLMTEAENAASATAVAHWARRQPQGFRVYRYAGSATPIGFMAVLRLEAALPEDRAADPVVDQVWGFVEAVAPLAPGEHLGIRRFAVQPGAHQRPSPLMDLISRRTIAAEMRTRGRAVTFTVFEDADLWRRYLADAGMLEVVAVDVGGRRQHVFGRDWRRQPVEQWVEHRARALAEPVAGWPGTVPAPTDDLPRAAFEEGVLEALRTWRNPRQFATSVLLRSRLVPPGSTDPVADLRDAVTTALDALQVDPAGVKAHEALTATYFTTSRTHKATARRLGLPYGTYRRHLALAKERLVDQLLRQTGSSPEA</sequence>